<dbReference type="PANTHER" id="PTHR31302">
    <property type="entry name" value="TRANSMEMBRANE PROTEIN WITH METALLOPHOSPHOESTERASE DOMAIN-RELATED"/>
    <property type="match status" value="1"/>
</dbReference>
<dbReference type="Proteomes" id="UP000323164">
    <property type="component" value="Unassembled WGS sequence"/>
</dbReference>
<dbReference type="GO" id="GO:0009245">
    <property type="term" value="P:lipid A biosynthetic process"/>
    <property type="evidence" value="ECO:0007669"/>
    <property type="project" value="TreeGrafter"/>
</dbReference>
<gene>
    <name evidence="5" type="ORF">FW784_00495</name>
</gene>
<feature type="transmembrane region" description="Helical" evidence="3">
    <location>
        <begin position="28"/>
        <end position="49"/>
    </location>
</feature>
<name>A0A5D8ZCI4_9GAMM</name>
<reference evidence="5 6" key="1">
    <citation type="submission" date="2019-08" db="EMBL/GenBank/DDBJ databases">
        <title>Draft genome sequence of Lysobacter sp. UKS-15.</title>
        <authorList>
            <person name="Im W.-T."/>
        </authorList>
    </citation>
    <scope>NUCLEOTIDE SEQUENCE [LARGE SCALE GENOMIC DNA]</scope>
    <source>
        <strain evidence="5 6">UKS-15</strain>
    </source>
</reference>
<comment type="caution">
    <text evidence="5">The sequence shown here is derived from an EMBL/GenBank/DDBJ whole genome shotgun (WGS) entry which is preliminary data.</text>
</comment>
<keyword evidence="2" id="KW-0378">Hydrolase</keyword>
<dbReference type="GO" id="GO:0008758">
    <property type="term" value="F:UDP-2,3-diacylglucosamine hydrolase activity"/>
    <property type="evidence" value="ECO:0007669"/>
    <property type="project" value="TreeGrafter"/>
</dbReference>
<keyword evidence="6" id="KW-1185">Reference proteome</keyword>
<dbReference type="PANTHER" id="PTHR31302:SF31">
    <property type="entry name" value="PHOSPHODIESTERASE YAEI"/>
    <property type="match status" value="1"/>
</dbReference>
<evidence type="ECO:0000313" key="5">
    <source>
        <dbReference type="EMBL" id="TZF91763.1"/>
    </source>
</evidence>
<keyword evidence="3" id="KW-1133">Transmembrane helix</keyword>
<evidence type="ECO:0000313" key="6">
    <source>
        <dbReference type="Proteomes" id="UP000323164"/>
    </source>
</evidence>
<dbReference type="SUPFAM" id="SSF56300">
    <property type="entry name" value="Metallo-dependent phosphatases"/>
    <property type="match status" value="1"/>
</dbReference>
<keyword evidence="3" id="KW-0472">Membrane</keyword>
<protein>
    <submittedName>
        <fullName evidence="5">Metallophosphoesterase</fullName>
    </submittedName>
</protein>
<dbReference type="OrthoDB" id="9780884at2"/>
<dbReference type="InterPro" id="IPR004843">
    <property type="entry name" value="Calcineurin-like_PHP"/>
</dbReference>
<dbReference type="EMBL" id="VTRV01000003">
    <property type="protein sequence ID" value="TZF91763.1"/>
    <property type="molecule type" value="Genomic_DNA"/>
</dbReference>
<accession>A0A5D8ZCI4</accession>
<keyword evidence="1" id="KW-0479">Metal-binding</keyword>
<organism evidence="5 6">
    <name type="scientific">Cognatilysobacter lacus</name>
    <dbReference type="NCBI Taxonomy" id="1643323"/>
    <lineage>
        <taxon>Bacteria</taxon>
        <taxon>Pseudomonadati</taxon>
        <taxon>Pseudomonadota</taxon>
        <taxon>Gammaproteobacteria</taxon>
        <taxon>Lysobacterales</taxon>
        <taxon>Lysobacteraceae</taxon>
        <taxon>Cognatilysobacter</taxon>
    </lineage>
</organism>
<evidence type="ECO:0000256" key="3">
    <source>
        <dbReference type="SAM" id="Phobius"/>
    </source>
</evidence>
<dbReference type="Gene3D" id="3.60.21.10">
    <property type="match status" value="1"/>
</dbReference>
<feature type="domain" description="Calcineurin-like phosphoesterase" evidence="4">
    <location>
        <begin position="75"/>
        <end position="241"/>
    </location>
</feature>
<evidence type="ECO:0000259" key="4">
    <source>
        <dbReference type="Pfam" id="PF00149"/>
    </source>
</evidence>
<dbReference type="InterPro" id="IPR051158">
    <property type="entry name" value="Metallophosphoesterase_sf"/>
</dbReference>
<evidence type="ECO:0000256" key="1">
    <source>
        <dbReference type="ARBA" id="ARBA00022723"/>
    </source>
</evidence>
<dbReference type="AlphaFoldDB" id="A0A5D8ZCI4"/>
<evidence type="ECO:0000256" key="2">
    <source>
        <dbReference type="ARBA" id="ARBA00022801"/>
    </source>
</evidence>
<keyword evidence="3" id="KW-0812">Transmembrane</keyword>
<proteinExistence type="predicted"/>
<dbReference type="GO" id="GO:0016020">
    <property type="term" value="C:membrane"/>
    <property type="evidence" value="ECO:0007669"/>
    <property type="project" value="GOC"/>
</dbReference>
<dbReference type="CDD" id="cd07385">
    <property type="entry name" value="MPP_YkuE_C"/>
    <property type="match status" value="1"/>
</dbReference>
<dbReference type="InterPro" id="IPR029052">
    <property type="entry name" value="Metallo-depent_PP-like"/>
</dbReference>
<sequence>MGPVACGRPRRNRFQRRMTRSTEARRRWLRELGILWIVAAMVVMLYGIFVEPRRLVDRDYTVAIPRWPAACAGLRLDQVSDLHTGSPGNGIANLDRVVARLANGDSDAVVMTGDYVILSVLGGSYIPAAVSAPHLRVLTQRKPVYAVLGNHDWWKGGPEVRRALEAVGVVVLEDEARRVTVRGCPLWIVGVGDLWTTKHDVGKAFARVDDDAPAIVLTHNPAIFPRIPARASLVLAGHTHGGQISLPGIGQPAQWGKPENRYIRGVYQEGDRRLFVSSGIGTSILPMRLGVPPEISRLRLVGATKPR</sequence>
<dbReference type="Pfam" id="PF00149">
    <property type="entry name" value="Metallophos"/>
    <property type="match status" value="1"/>
</dbReference>
<dbReference type="GO" id="GO:0046872">
    <property type="term" value="F:metal ion binding"/>
    <property type="evidence" value="ECO:0007669"/>
    <property type="project" value="UniProtKB-KW"/>
</dbReference>